<evidence type="ECO:0000256" key="1">
    <source>
        <dbReference type="SAM" id="MobiDB-lite"/>
    </source>
</evidence>
<proteinExistence type="predicted"/>
<name>A0A8S9S5I2_BRACR</name>
<protein>
    <recommendedName>
        <fullName evidence="4">No apical meristem-associated C-terminal domain-containing protein</fullName>
    </recommendedName>
</protein>
<gene>
    <name evidence="2" type="ORF">F2Q69_00031388</name>
</gene>
<reference evidence="2" key="1">
    <citation type="submission" date="2019-12" db="EMBL/GenBank/DDBJ databases">
        <title>Genome sequencing and annotation of Brassica cretica.</title>
        <authorList>
            <person name="Studholme D.J."/>
            <person name="Sarris P."/>
        </authorList>
    </citation>
    <scope>NUCLEOTIDE SEQUENCE</scope>
    <source>
        <strain evidence="2">PFS-109/04</strain>
        <tissue evidence="2">Leaf</tissue>
    </source>
</reference>
<dbReference type="AlphaFoldDB" id="A0A8S9S5I2"/>
<organism evidence="2 3">
    <name type="scientific">Brassica cretica</name>
    <name type="common">Mustard</name>
    <dbReference type="NCBI Taxonomy" id="69181"/>
    <lineage>
        <taxon>Eukaryota</taxon>
        <taxon>Viridiplantae</taxon>
        <taxon>Streptophyta</taxon>
        <taxon>Embryophyta</taxon>
        <taxon>Tracheophyta</taxon>
        <taxon>Spermatophyta</taxon>
        <taxon>Magnoliopsida</taxon>
        <taxon>eudicotyledons</taxon>
        <taxon>Gunneridae</taxon>
        <taxon>Pentapetalae</taxon>
        <taxon>rosids</taxon>
        <taxon>malvids</taxon>
        <taxon>Brassicales</taxon>
        <taxon>Brassicaceae</taxon>
        <taxon>Brassiceae</taxon>
        <taxon>Brassica</taxon>
    </lineage>
</organism>
<evidence type="ECO:0000313" key="3">
    <source>
        <dbReference type="Proteomes" id="UP000712600"/>
    </source>
</evidence>
<feature type="region of interest" description="Disordered" evidence="1">
    <location>
        <begin position="135"/>
        <end position="157"/>
    </location>
</feature>
<evidence type="ECO:0008006" key="4">
    <source>
        <dbReference type="Google" id="ProtNLM"/>
    </source>
</evidence>
<dbReference type="EMBL" id="QGKX02000088">
    <property type="protein sequence ID" value="KAF3587492.1"/>
    <property type="molecule type" value="Genomic_DNA"/>
</dbReference>
<sequence length="221" mass="25258">MLSETYRREEFPCQALVVSFSLLFLSPETLREVSTDTKSPVSVVYLRVKKNAHVRDYDLMMIRNFSEDVHQGVGQSTDLLPRTMIPETSEKSDDLEGTRFRHVFMTIGAMSIYGLKSTLTNKIVVTLSIKDSALDDEGTRRPPGVKAAKKGSKERLSKKTVDDRKELAQFETMWSLKKRDLVVKERLSKMKLLDILIAKKDSLADYEEALKKKLIHELMSN</sequence>
<evidence type="ECO:0000313" key="2">
    <source>
        <dbReference type="EMBL" id="KAF3587492.1"/>
    </source>
</evidence>
<dbReference type="Proteomes" id="UP000712600">
    <property type="component" value="Unassembled WGS sequence"/>
</dbReference>
<comment type="caution">
    <text evidence="2">The sequence shown here is derived from an EMBL/GenBank/DDBJ whole genome shotgun (WGS) entry which is preliminary data.</text>
</comment>
<accession>A0A8S9S5I2</accession>